<dbReference type="InterPro" id="IPR029063">
    <property type="entry name" value="SAM-dependent_MTases_sf"/>
</dbReference>
<dbReference type="EMBL" id="CM003107">
    <property type="protein sequence ID" value="KUI73159.1"/>
    <property type="molecule type" value="Genomic_DNA"/>
</dbReference>
<protein>
    <submittedName>
        <fullName evidence="4">Tetracenomycin polyketide synthesis O-methyltransferase TcmP</fullName>
    </submittedName>
</protein>
<dbReference type="AlphaFoldDB" id="A0A194W9M3"/>
<sequence length="331" mass="37695">MYKTATHSTMNIDPPDSRRSSKSTVTSRLSERPREKVRLQEVEQTLLPVLLWKAIDAQQKAPLLGDPYAQKILDRLEDLDLEGQYGTDERWVRYTSGLARQMDDWTADFLAQHPDENVTVLHLACGLDARDLRVRRDPERVRWVDVDRPLVANLRERLFAGGGESEIDLGSAGESLRPYGDYSLRSLNVTEGRWYSDIPADRPTLIVAEGLFPFLTPEEAERVIRGLLDYFGRGTLVFDAVGSLAVNHTKRANVLKPSGSRFQWAVDDAKTVMRFHPKLKLKDEVRWYEFMRVEGEVSKDTAPPWFGPKAMALAQLTSAFKDNGKALRFEF</sequence>
<evidence type="ECO:0000313" key="5">
    <source>
        <dbReference type="Proteomes" id="UP000078559"/>
    </source>
</evidence>
<dbReference type="Gene3D" id="3.40.50.150">
    <property type="entry name" value="Vaccinia Virus protein VP39"/>
    <property type="match status" value="1"/>
</dbReference>
<name>A0A194W9M3_CYTMA</name>
<evidence type="ECO:0000313" key="4">
    <source>
        <dbReference type="EMBL" id="KUI73159.1"/>
    </source>
</evidence>
<keyword evidence="5" id="KW-1185">Reference proteome</keyword>
<dbReference type="OrthoDB" id="203237at2759"/>
<evidence type="ECO:0000256" key="3">
    <source>
        <dbReference type="SAM" id="MobiDB-lite"/>
    </source>
</evidence>
<dbReference type="GO" id="GO:0008168">
    <property type="term" value="F:methyltransferase activity"/>
    <property type="evidence" value="ECO:0007669"/>
    <property type="project" value="UniProtKB-KW"/>
</dbReference>
<accession>A0A194W9M3</accession>
<dbReference type="InterPro" id="IPR007213">
    <property type="entry name" value="Ppm1/Ppm2/Tcmp"/>
</dbReference>
<dbReference type="GO" id="GO:0032259">
    <property type="term" value="P:methylation"/>
    <property type="evidence" value="ECO:0007669"/>
    <property type="project" value="UniProtKB-KW"/>
</dbReference>
<dbReference type="SMR" id="A0A194W9M3"/>
<feature type="region of interest" description="Disordered" evidence="3">
    <location>
        <begin position="1"/>
        <end position="33"/>
    </location>
</feature>
<evidence type="ECO:0000256" key="2">
    <source>
        <dbReference type="ARBA" id="ARBA00022679"/>
    </source>
</evidence>
<dbReference type="PANTHER" id="PTHR43619">
    <property type="entry name" value="S-ADENOSYL-L-METHIONINE-DEPENDENT METHYLTRANSFERASE YKTD-RELATED"/>
    <property type="match status" value="1"/>
</dbReference>
<evidence type="ECO:0000256" key="1">
    <source>
        <dbReference type="ARBA" id="ARBA00022603"/>
    </source>
</evidence>
<reference evidence="4" key="1">
    <citation type="submission" date="2014-12" db="EMBL/GenBank/DDBJ databases">
        <title>Genome Sequence of Valsa Canker Pathogens Uncovers a Specific Adaption of Colonization on Woody Bark.</title>
        <authorList>
            <person name="Yin Z."/>
            <person name="Liu H."/>
            <person name="Gao X."/>
            <person name="Li Z."/>
            <person name="Song N."/>
            <person name="Ke X."/>
            <person name="Dai Q."/>
            <person name="Wu Y."/>
            <person name="Sun Y."/>
            <person name="Xu J.-R."/>
            <person name="Kang Z.K."/>
            <person name="Wang L."/>
            <person name="Huang L."/>
        </authorList>
    </citation>
    <scope>NUCLEOTIDE SEQUENCE [LARGE SCALE GENOMIC DNA]</scope>
    <source>
        <strain evidence="4">03-8</strain>
    </source>
</reference>
<gene>
    <name evidence="4" type="ORF">VM1G_08692</name>
</gene>
<organism evidence="4 5">
    <name type="scientific">Cytospora mali</name>
    <name type="common">Apple Valsa canker fungus</name>
    <name type="synonym">Valsa mali</name>
    <dbReference type="NCBI Taxonomy" id="578113"/>
    <lineage>
        <taxon>Eukaryota</taxon>
        <taxon>Fungi</taxon>
        <taxon>Dikarya</taxon>
        <taxon>Ascomycota</taxon>
        <taxon>Pezizomycotina</taxon>
        <taxon>Sordariomycetes</taxon>
        <taxon>Sordariomycetidae</taxon>
        <taxon>Diaporthales</taxon>
        <taxon>Cytosporaceae</taxon>
        <taxon>Cytospora</taxon>
    </lineage>
</organism>
<dbReference type="SUPFAM" id="SSF53335">
    <property type="entry name" value="S-adenosyl-L-methionine-dependent methyltransferases"/>
    <property type="match status" value="1"/>
</dbReference>
<proteinExistence type="predicted"/>
<dbReference type="Proteomes" id="UP000078559">
    <property type="component" value="Chromosome 10"/>
</dbReference>
<keyword evidence="2" id="KW-0808">Transferase</keyword>
<keyword evidence="1" id="KW-0489">Methyltransferase</keyword>
<dbReference type="PANTHER" id="PTHR43619:SF2">
    <property type="entry name" value="S-ADENOSYL-L-METHIONINE-DEPENDENT METHYLTRANSFERASES SUPERFAMILY PROTEIN"/>
    <property type="match status" value="1"/>
</dbReference>
<dbReference type="Pfam" id="PF04072">
    <property type="entry name" value="LCM"/>
    <property type="match status" value="1"/>
</dbReference>
<feature type="compositionally biased region" description="Polar residues" evidence="3">
    <location>
        <begin position="1"/>
        <end position="11"/>
    </location>
</feature>